<evidence type="ECO:0000313" key="4">
    <source>
        <dbReference type="EMBL" id="KAJ5556969.1"/>
    </source>
</evidence>
<gene>
    <name evidence="4" type="ORF">N7494_000884</name>
</gene>
<dbReference type="SUPFAM" id="SSF51735">
    <property type="entry name" value="NAD(P)-binding Rossmann-fold domains"/>
    <property type="match status" value="1"/>
</dbReference>
<evidence type="ECO:0000313" key="5">
    <source>
        <dbReference type="Proteomes" id="UP001220324"/>
    </source>
</evidence>
<dbReference type="InterPro" id="IPR036291">
    <property type="entry name" value="NAD(P)-bd_dom_sf"/>
</dbReference>
<sequence length="314" mass="33454">MSSQSALLLTEIGKPKFRDTGHLGIGSRLPAVISGDIVGEVIGGGPSNTFSPGTHILSQALFNLPQGGGLQEYTILNGEYAAAVPDGIPDIEAALYPINIVTAAMSIFSSAGFGFPLPETDEAVGFDYAARNVVIIGGGTNTGKLAVQLCKLVGIGTIVVIASPANEDLLKELGATHFIARQDTNVEEQVRGIAGDDLQYVYDTFTFGDLTLGASMLSNSKKGIFVHNGIGQIPDTVLAMKQEGLEDRRILGFSHFIPSFGKSLWERIPGWLARGQIKPLTYKVIEGLDVEKVNHALDEYAAGRSGERYHVRIV</sequence>
<dbReference type="InterPro" id="IPR047122">
    <property type="entry name" value="Trans-enoyl_RdTase-like"/>
</dbReference>
<dbReference type="InterPro" id="IPR011032">
    <property type="entry name" value="GroES-like_sf"/>
</dbReference>
<dbReference type="EMBL" id="JAQIZZ010000001">
    <property type="protein sequence ID" value="KAJ5556969.1"/>
    <property type="molecule type" value="Genomic_DNA"/>
</dbReference>
<dbReference type="Pfam" id="PF00107">
    <property type="entry name" value="ADH_zinc_N"/>
    <property type="match status" value="1"/>
</dbReference>
<dbReference type="Proteomes" id="UP001220324">
    <property type="component" value="Unassembled WGS sequence"/>
</dbReference>
<feature type="domain" description="Alcohol dehydrogenase-like C-terminal" evidence="3">
    <location>
        <begin position="143"/>
        <end position="253"/>
    </location>
</feature>
<evidence type="ECO:0000256" key="1">
    <source>
        <dbReference type="ARBA" id="ARBA00008072"/>
    </source>
</evidence>
<dbReference type="PANTHER" id="PTHR45348">
    <property type="entry name" value="HYPOTHETICAL OXIDOREDUCTASE (EUROFUNG)"/>
    <property type="match status" value="1"/>
</dbReference>
<protein>
    <submittedName>
        <fullName evidence="4">Dehydrogenase</fullName>
    </submittedName>
</protein>
<evidence type="ECO:0000256" key="2">
    <source>
        <dbReference type="ARBA" id="ARBA00023002"/>
    </source>
</evidence>
<organism evidence="4 5">
    <name type="scientific">Penicillium frequentans</name>
    <dbReference type="NCBI Taxonomy" id="3151616"/>
    <lineage>
        <taxon>Eukaryota</taxon>
        <taxon>Fungi</taxon>
        <taxon>Dikarya</taxon>
        <taxon>Ascomycota</taxon>
        <taxon>Pezizomycotina</taxon>
        <taxon>Eurotiomycetes</taxon>
        <taxon>Eurotiomycetidae</taxon>
        <taxon>Eurotiales</taxon>
        <taxon>Aspergillaceae</taxon>
        <taxon>Penicillium</taxon>
    </lineage>
</organism>
<accession>A0AAD6GJD4</accession>
<keyword evidence="2" id="KW-0560">Oxidoreductase</keyword>
<name>A0AAD6GJD4_9EURO</name>
<keyword evidence="5" id="KW-1185">Reference proteome</keyword>
<dbReference type="SUPFAM" id="SSF50129">
    <property type="entry name" value="GroES-like"/>
    <property type="match status" value="1"/>
</dbReference>
<dbReference type="AlphaFoldDB" id="A0AAD6GJD4"/>
<dbReference type="InterPro" id="IPR013149">
    <property type="entry name" value="ADH-like_C"/>
</dbReference>
<dbReference type="PANTHER" id="PTHR45348:SF2">
    <property type="entry name" value="ZINC-TYPE ALCOHOL DEHYDROGENASE-LIKE PROTEIN C2E1P3.01"/>
    <property type="match status" value="1"/>
</dbReference>
<dbReference type="GO" id="GO:0016651">
    <property type="term" value="F:oxidoreductase activity, acting on NAD(P)H"/>
    <property type="evidence" value="ECO:0007669"/>
    <property type="project" value="InterPro"/>
</dbReference>
<comment type="caution">
    <text evidence="4">The sequence shown here is derived from an EMBL/GenBank/DDBJ whole genome shotgun (WGS) entry which is preliminary data.</text>
</comment>
<dbReference type="Gene3D" id="3.40.50.720">
    <property type="entry name" value="NAD(P)-binding Rossmann-like Domain"/>
    <property type="match status" value="1"/>
</dbReference>
<dbReference type="Gene3D" id="3.90.180.10">
    <property type="entry name" value="Medium-chain alcohol dehydrogenases, catalytic domain"/>
    <property type="match status" value="1"/>
</dbReference>
<comment type="similarity">
    <text evidence="1">Belongs to the zinc-containing alcohol dehydrogenase family.</text>
</comment>
<proteinExistence type="inferred from homology"/>
<evidence type="ECO:0000259" key="3">
    <source>
        <dbReference type="Pfam" id="PF00107"/>
    </source>
</evidence>
<reference evidence="4 5" key="1">
    <citation type="journal article" date="2023" name="IMA Fungus">
        <title>Comparative genomic study of the Penicillium genus elucidates a diverse pangenome and 15 lateral gene transfer events.</title>
        <authorList>
            <person name="Petersen C."/>
            <person name="Sorensen T."/>
            <person name="Nielsen M.R."/>
            <person name="Sondergaard T.E."/>
            <person name="Sorensen J.L."/>
            <person name="Fitzpatrick D.A."/>
            <person name="Frisvad J.C."/>
            <person name="Nielsen K.L."/>
        </authorList>
    </citation>
    <scope>NUCLEOTIDE SEQUENCE [LARGE SCALE GENOMIC DNA]</scope>
    <source>
        <strain evidence="4 5">IBT 35679</strain>
    </source>
</reference>